<dbReference type="InterPro" id="IPR034681">
    <property type="entry name" value="MenF"/>
</dbReference>
<name>A0A317L2U7_9BACI</name>
<keyword evidence="4" id="KW-0460">Magnesium</keyword>
<comment type="pathway">
    <text evidence="4">Quinol/quinone metabolism; 1,4-dihydroxy-2-naphthoate biosynthesis; 1,4-dihydroxy-2-naphthoate from chorismate: step 1/7.</text>
</comment>
<evidence type="ECO:0000256" key="2">
    <source>
        <dbReference type="ARBA" id="ARBA00005297"/>
    </source>
</evidence>
<reference evidence="6 7" key="1">
    <citation type="submission" date="2018-05" db="EMBL/GenBank/DDBJ databases">
        <title>Genomic analysis of Gracilibacillus dipsosauri DD1 reveals novel features of a salt-tolerant amylase.</title>
        <authorList>
            <person name="Deutch C.E."/>
            <person name="Yang S."/>
        </authorList>
    </citation>
    <scope>NUCLEOTIDE SEQUENCE [LARGE SCALE GENOMIC DNA]</scope>
    <source>
        <strain evidence="6 7">DD1</strain>
    </source>
</reference>
<dbReference type="NCBIfam" id="TIGR00543">
    <property type="entry name" value="isochor_syn"/>
    <property type="match status" value="1"/>
</dbReference>
<dbReference type="AlphaFoldDB" id="A0A317L2U7"/>
<keyword evidence="3 4" id="KW-0413">Isomerase</keyword>
<feature type="domain" description="Chorismate-utilising enzyme C-terminal" evidence="5">
    <location>
        <begin position="199"/>
        <end position="452"/>
    </location>
</feature>
<feature type="active site" description="Proton donor" evidence="4">
    <location>
        <position position="269"/>
    </location>
</feature>
<keyword evidence="4" id="KW-0474">Menaquinone biosynthesis</keyword>
<dbReference type="PANTHER" id="PTHR42839">
    <property type="entry name" value="ISOCHORISMATE SYNTHASE ENTC"/>
    <property type="match status" value="1"/>
</dbReference>
<feature type="binding site" evidence="4">
    <location>
        <position position="313"/>
    </location>
    <ligand>
        <name>Mg(2+)</name>
        <dbReference type="ChEBI" id="CHEBI:18420"/>
    </ligand>
</feature>
<feature type="binding site" evidence="4">
    <location>
        <position position="448"/>
    </location>
    <ligand>
        <name>Mg(2+)</name>
        <dbReference type="ChEBI" id="CHEBI:18420"/>
    </ligand>
</feature>
<comment type="function">
    <text evidence="4">Catalyzes the conversion of chorismate to isochorismate.</text>
</comment>
<dbReference type="GO" id="GO:0009697">
    <property type="term" value="P:salicylic acid biosynthetic process"/>
    <property type="evidence" value="ECO:0007669"/>
    <property type="project" value="TreeGrafter"/>
</dbReference>
<comment type="similarity">
    <text evidence="2 4">Belongs to the isochorismate synthase family.</text>
</comment>
<organism evidence="6 7">
    <name type="scientific">Gracilibacillus dipsosauri</name>
    <dbReference type="NCBI Taxonomy" id="178340"/>
    <lineage>
        <taxon>Bacteria</taxon>
        <taxon>Bacillati</taxon>
        <taxon>Bacillota</taxon>
        <taxon>Bacilli</taxon>
        <taxon>Bacillales</taxon>
        <taxon>Bacillaceae</taxon>
        <taxon>Gracilibacillus</taxon>
    </lineage>
</organism>
<dbReference type="InterPro" id="IPR015890">
    <property type="entry name" value="Chorismate_C"/>
</dbReference>
<dbReference type="HAMAP" id="MF_01935">
    <property type="entry name" value="MenF"/>
    <property type="match status" value="1"/>
</dbReference>
<comment type="cofactor">
    <cofactor evidence="4">
        <name>Mg(2+)</name>
        <dbReference type="ChEBI" id="CHEBI:18420"/>
    </cofactor>
</comment>
<dbReference type="InterPro" id="IPR005801">
    <property type="entry name" value="ADC_synthase"/>
</dbReference>
<sequence>MIETKELNIDGVLQTARKQANKKQTPAFVSITEQIEELDPLAFFNTGKYLGLTRTFWTNTDRSIYFVGVGNAYTMQAINQPYTTIKQQWQELINDAIIDNPYPNSSAGPIVLGGFPFDQANEKDLSLWKGFEGSQFRLPRFMLTKDKEKYYFTINVFVEPNSNTSQLEQQLQIESQQLLNGKEMITYTNAIHLQHEVDPEQWKDLVQKVTNDISEGKVDKIVLARELQIELKDNCDLTEVLRNLLIMQPNSYVFAWEKNNACFIGATPERLVQVNKKQLFSTCLAGTAPRGKDKKDDDVIGQALLQDEKNQKEHQFVVDMIRGAVTSCARKVHIPDKPILYPLKNLQHLYTPVQAELKRGHTILDVVAKLHPTPALSGYPSETSLSFIREFETLERGWYGAPIGWMDDQFNGEFAVAIRSALVRENKVSLFAGCGVVEDSDPEQEYKETSIKFTPMLQALGGHYELS</sequence>
<dbReference type="InterPro" id="IPR004561">
    <property type="entry name" value="IsoChor_synthase"/>
</dbReference>
<keyword evidence="4" id="KW-0479">Metal-binding</keyword>
<accession>A0A317L2U7</accession>
<comment type="caution">
    <text evidence="6">The sequence shown here is derived from an EMBL/GenBank/DDBJ whole genome shotgun (WGS) entry which is preliminary data.</text>
</comment>
<dbReference type="OrthoDB" id="9803598at2"/>
<evidence type="ECO:0000256" key="1">
    <source>
        <dbReference type="ARBA" id="ARBA00000799"/>
    </source>
</evidence>
<dbReference type="UniPathway" id="UPA01057">
    <property type="reaction ID" value="UER00163"/>
</dbReference>
<comment type="catalytic activity">
    <reaction evidence="1 4">
        <text>chorismate = isochorismate</text>
        <dbReference type="Rhea" id="RHEA:18985"/>
        <dbReference type="ChEBI" id="CHEBI:29748"/>
        <dbReference type="ChEBI" id="CHEBI:29780"/>
        <dbReference type="EC" id="5.4.4.2"/>
    </reaction>
</comment>
<dbReference type="GO" id="GO:0000287">
    <property type="term" value="F:magnesium ion binding"/>
    <property type="evidence" value="ECO:0007669"/>
    <property type="project" value="UniProtKB-UniRule"/>
</dbReference>
<gene>
    <name evidence="4" type="primary">menF</name>
    <name evidence="6" type="ORF">DLJ74_11850</name>
</gene>
<feature type="active site" description="Proton acceptor" evidence="4">
    <location>
        <position position="220"/>
    </location>
</feature>
<evidence type="ECO:0000259" key="5">
    <source>
        <dbReference type="Pfam" id="PF00425"/>
    </source>
</evidence>
<dbReference type="EC" id="5.4.4.2" evidence="4"/>
<comment type="pathway">
    <text evidence="4">Quinol/quinone metabolism; menaquinone biosynthesis.</text>
</comment>
<dbReference type="GO" id="GO:0009234">
    <property type="term" value="P:menaquinone biosynthetic process"/>
    <property type="evidence" value="ECO:0007669"/>
    <property type="project" value="UniProtKB-UniRule"/>
</dbReference>
<protein>
    <recommendedName>
        <fullName evidence="4">Isochorismate synthase MenF</fullName>
        <ecNumber evidence="4">5.4.4.2</ecNumber>
    </recommendedName>
    <alternativeName>
        <fullName evidence="4">Isochorismate mutase</fullName>
    </alternativeName>
</protein>
<proteinExistence type="inferred from homology"/>
<evidence type="ECO:0000256" key="3">
    <source>
        <dbReference type="ARBA" id="ARBA00023235"/>
    </source>
</evidence>
<dbReference type="UniPathway" id="UPA00079"/>
<dbReference type="PANTHER" id="PTHR42839:SF1">
    <property type="entry name" value="ISOCHORISMATE SYNTHASE MENF"/>
    <property type="match status" value="1"/>
</dbReference>
<evidence type="ECO:0000313" key="6">
    <source>
        <dbReference type="EMBL" id="PWU68119.1"/>
    </source>
</evidence>
<dbReference type="EMBL" id="QGTD01000009">
    <property type="protein sequence ID" value="PWU68119.1"/>
    <property type="molecule type" value="Genomic_DNA"/>
</dbReference>
<dbReference type="SUPFAM" id="SSF56322">
    <property type="entry name" value="ADC synthase"/>
    <property type="match status" value="1"/>
</dbReference>
<dbReference type="Gene3D" id="3.60.120.10">
    <property type="entry name" value="Anthranilate synthase"/>
    <property type="match status" value="1"/>
</dbReference>
<dbReference type="Pfam" id="PF00425">
    <property type="entry name" value="Chorismate_bind"/>
    <property type="match status" value="1"/>
</dbReference>
<dbReference type="GO" id="GO:0008909">
    <property type="term" value="F:isochorismate synthase activity"/>
    <property type="evidence" value="ECO:0007669"/>
    <property type="project" value="UniProtKB-UniRule"/>
</dbReference>
<keyword evidence="7" id="KW-1185">Reference proteome</keyword>
<dbReference type="Proteomes" id="UP000245624">
    <property type="component" value="Unassembled WGS sequence"/>
</dbReference>
<evidence type="ECO:0000313" key="7">
    <source>
        <dbReference type="Proteomes" id="UP000245624"/>
    </source>
</evidence>
<evidence type="ECO:0000256" key="4">
    <source>
        <dbReference type="HAMAP-Rule" id="MF_01935"/>
    </source>
</evidence>
<dbReference type="RefSeq" id="WP_109984634.1">
    <property type="nucleotide sequence ID" value="NZ_QGTD01000009.1"/>
</dbReference>